<dbReference type="Pfam" id="PF08590">
    <property type="entry name" value="DUF1771"/>
    <property type="match status" value="1"/>
</dbReference>
<dbReference type="GO" id="GO:0043130">
    <property type="term" value="F:ubiquitin binding"/>
    <property type="evidence" value="ECO:0007669"/>
    <property type="project" value="InterPro"/>
</dbReference>
<dbReference type="InterPro" id="IPR003892">
    <property type="entry name" value="CUE"/>
</dbReference>
<evidence type="ECO:0000313" key="5">
    <source>
        <dbReference type="EMBL" id="GLC50179.1"/>
    </source>
</evidence>
<keyword evidence="6" id="KW-1185">Reference proteome</keyword>
<dbReference type="SUPFAM" id="SSF160443">
    <property type="entry name" value="SMR domain-like"/>
    <property type="match status" value="1"/>
</dbReference>
<proteinExistence type="predicted"/>
<comment type="caution">
    <text evidence="5">The sequence shown here is derived from an EMBL/GenBank/DDBJ whole genome shotgun (WGS) entry which is preliminary data.</text>
</comment>
<feature type="compositionally biased region" description="Low complexity" evidence="2">
    <location>
        <begin position="374"/>
        <end position="388"/>
    </location>
</feature>
<feature type="domain" description="Smr" evidence="3">
    <location>
        <begin position="532"/>
        <end position="658"/>
    </location>
</feature>
<feature type="region of interest" description="Disordered" evidence="2">
    <location>
        <begin position="420"/>
        <end position="446"/>
    </location>
</feature>
<keyword evidence="1" id="KW-0175">Coiled coil</keyword>
<dbReference type="SMART" id="SM01162">
    <property type="entry name" value="DUF1771"/>
    <property type="match status" value="1"/>
</dbReference>
<evidence type="ECO:0000313" key="6">
    <source>
        <dbReference type="Proteomes" id="UP001165080"/>
    </source>
</evidence>
<feature type="region of interest" description="Disordered" evidence="2">
    <location>
        <begin position="366"/>
        <end position="402"/>
    </location>
</feature>
<dbReference type="SUPFAM" id="SSF46934">
    <property type="entry name" value="UBA-like"/>
    <property type="match status" value="1"/>
</dbReference>
<gene>
    <name evidence="5" type="primary">PLEST000325</name>
    <name evidence="5" type="ORF">PLESTB_000351100</name>
</gene>
<dbReference type="PANTHER" id="PTHR47812">
    <property type="entry name" value="SMR (SMALL MUTS RELATED) DOMAIN-CONTAINING PROTEIN"/>
    <property type="match status" value="1"/>
</dbReference>
<dbReference type="PROSITE" id="PS51140">
    <property type="entry name" value="CUE"/>
    <property type="match status" value="1"/>
</dbReference>
<dbReference type="Gene3D" id="1.10.8.10">
    <property type="entry name" value="DNA helicase RuvA subunit, C-terminal domain"/>
    <property type="match status" value="1"/>
</dbReference>
<feature type="coiled-coil region" evidence="1">
    <location>
        <begin position="492"/>
        <end position="527"/>
    </location>
</feature>
<dbReference type="InterPro" id="IPR013899">
    <property type="entry name" value="DUF1771"/>
</dbReference>
<feature type="region of interest" description="Disordered" evidence="2">
    <location>
        <begin position="83"/>
        <end position="148"/>
    </location>
</feature>
<dbReference type="InterPro" id="IPR036063">
    <property type="entry name" value="Smr_dom_sf"/>
</dbReference>
<dbReference type="InterPro" id="IPR009060">
    <property type="entry name" value="UBA-like_sf"/>
</dbReference>
<evidence type="ECO:0000259" key="4">
    <source>
        <dbReference type="PROSITE" id="PS51140"/>
    </source>
</evidence>
<dbReference type="CDD" id="cd14279">
    <property type="entry name" value="CUE"/>
    <property type="match status" value="1"/>
</dbReference>
<dbReference type="SMART" id="SM00463">
    <property type="entry name" value="SMR"/>
    <property type="match status" value="1"/>
</dbReference>
<dbReference type="InterPro" id="IPR002625">
    <property type="entry name" value="Smr_dom"/>
</dbReference>
<dbReference type="Gene3D" id="3.30.1370.110">
    <property type="match status" value="1"/>
</dbReference>
<sequence length="700" mass="72242">MEQVPSALLPTLRDMFTSMPDDILIAALEANENNVEGAIGALLEMCVESHGSSALTTSTGGVAANGRQSEAQNMQVVVTSNAHSVNAKLPRSNKRLTTPSTALSHTSASRSPQHRADLGGGQAPPPSRRTWGQLRTDQHNHQQQPQRQQIYRAPGPVAGWVLGQPPSTLHSPKYIVPGAAAGVRLASADFPDLAPAGCGNTELGSEGPWPVTRSPSTAMSTAMRPSCSSGSLHDLTGRVGSLSFSSESGTGRGAATAAAAAALPPPRPYGNLPVGYADVARHVPLHPPVCPGSSSMRPTGQGGGVGDASGDEGWQTAALEELCRSHPWAGRDLIEAVCMALQYDLSEVVVALDELNAASYQYGSDDGGGGCGSGSIPASSASTAASSSDEGDGGGGSEVRHAPMPRGAIAAADPYDFSAQRDSRAGRTAAGAAAASGGGSGSFRRLRGDAEAAGRGDAYSRHRGSALKLTHAWRKRMSRASAAFSAGDRALGRQLVAEAQELRQRAAEAHREAAERIEAEMNQGRQLSEWELDLHGLHVQEAIEALTKRIAALELVVATAAAAPKAPARQQQQRRRLPDGGAPAGASATAASPQRQQATDAAAIAKLLVARRVLRVIVGKGLHSSGGEASLPRVVEGHLLERGYRFTRYAGVIEVQLRRHYAVKPGLATAQPPVALAAVAPAAAAVTTGAGGGPAHRRPR</sequence>
<dbReference type="PROSITE" id="PS50828">
    <property type="entry name" value="SMR"/>
    <property type="match status" value="1"/>
</dbReference>
<organism evidence="5 6">
    <name type="scientific">Pleodorina starrii</name>
    <dbReference type="NCBI Taxonomy" id="330485"/>
    <lineage>
        <taxon>Eukaryota</taxon>
        <taxon>Viridiplantae</taxon>
        <taxon>Chlorophyta</taxon>
        <taxon>core chlorophytes</taxon>
        <taxon>Chlorophyceae</taxon>
        <taxon>CS clade</taxon>
        <taxon>Chlamydomonadales</taxon>
        <taxon>Volvocaceae</taxon>
        <taxon>Pleodorina</taxon>
    </lineage>
</organism>
<accession>A0A9W6BDP3</accession>
<dbReference type="OrthoDB" id="3231855at2759"/>
<evidence type="ECO:0000256" key="2">
    <source>
        <dbReference type="SAM" id="MobiDB-lite"/>
    </source>
</evidence>
<protein>
    <recommendedName>
        <fullName evidence="7">CUE domain-containing protein</fullName>
    </recommendedName>
</protein>
<feature type="domain" description="CUE" evidence="4">
    <location>
        <begin position="4"/>
        <end position="50"/>
    </location>
</feature>
<dbReference type="Proteomes" id="UP001165080">
    <property type="component" value="Unassembled WGS sequence"/>
</dbReference>
<evidence type="ECO:0008006" key="7">
    <source>
        <dbReference type="Google" id="ProtNLM"/>
    </source>
</evidence>
<dbReference type="EMBL" id="BRXU01000003">
    <property type="protein sequence ID" value="GLC50179.1"/>
    <property type="molecule type" value="Genomic_DNA"/>
</dbReference>
<evidence type="ECO:0000259" key="3">
    <source>
        <dbReference type="PROSITE" id="PS50828"/>
    </source>
</evidence>
<feature type="region of interest" description="Disordered" evidence="2">
    <location>
        <begin position="564"/>
        <end position="596"/>
    </location>
</feature>
<name>A0A9W6BDP3_9CHLO</name>
<reference evidence="5 6" key="1">
    <citation type="journal article" date="2023" name="Commun. Biol.">
        <title>Reorganization of the ancestral sex-determining regions during the evolution of trioecy in Pleodorina starrii.</title>
        <authorList>
            <person name="Takahashi K."/>
            <person name="Suzuki S."/>
            <person name="Kawai-Toyooka H."/>
            <person name="Yamamoto K."/>
            <person name="Hamaji T."/>
            <person name="Ootsuki R."/>
            <person name="Yamaguchi H."/>
            <person name="Kawachi M."/>
            <person name="Higashiyama T."/>
            <person name="Nozaki H."/>
        </authorList>
    </citation>
    <scope>NUCLEOTIDE SEQUENCE [LARGE SCALE GENOMIC DNA]</scope>
    <source>
        <strain evidence="5 6">NIES-4479</strain>
    </source>
</reference>
<feature type="compositionally biased region" description="Low complexity" evidence="2">
    <location>
        <begin position="426"/>
        <end position="435"/>
    </location>
</feature>
<feature type="compositionally biased region" description="Low complexity" evidence="2">
    <location>
        <begin position="580"/>
        <end position="593"/>
    </location>
</feature>
<dbReference type="PANTHER" id="PTHR47812:SF2">
    <property type="entry name" value="SMR (SMALL MUTS RELATED) DOMAIN-CONTAINING PROTEIN"/>
    <property type="match status" value="1"/>
</dbReference>
<dbReference type="Pfam" id="PF02845">
    <property type="entry name" value="CUE"/>
    <property type="match status" value="1"/>
</dbReference>
<feature type="compositionally biased region" description="Polar residues" evidence="2">
    <location>
        <begin position="95"/>
        <end position="111"/>
    </location>
</feature>
<evidence type="ECO:0000256" key="1">
    <source>
        <dbReference type="SAM" id="Coils"/>
    </source>
</evidence>
<dbReference type="AlphaFoldDB" id="A0A9W6BDP3"/>